<feature type="transmembrane region" description="Helical" evidence="1">
    <location>
        <begin position="7"/>
        <end position="26"/>
    </location>
</feature>
<dbReference type="AlphaFoldDB" id="A0A7X0BX52"/>
<comment type="caution">
    <text evidence="3">The sequence shown here is derived from an EMBL/GenBank/DDBJ whole genome shotgun (WGS) entry which is preliminary data.</text>
</comment>
<name>A0A7X0BX52_9ACTN</name>
<proteinExistence type="predicted"/>
<evidence type="ECO:0000313" key="3">
    <source>
        <dbReference type="EMBL" id="MBB6344248.1"/>
    </source>
</evidence>
<dbReference type="Pfam" id="PF26604">
    <property type="entry name" value="CBU_0592"/>
    <property type="match status" value="1"/>
</dbReference>
<dbReference type="NCBIfam" id="NF047864">
    <property type="entry name" value="CBU_0592_membra"/>
    <property type="match status" value="1"/>
</dbReference>
<gene>
    <name evidence="3" type="ORF">FHU36_000757</name>
</gene>
<evidence type="ECO:0000259" key="2">
    <source>
        <dbReference type="Pfam" id="PF26604"/>
    </source>
</evidence>
<sequence>MDLLLDAIGWIGAGLLVVGYGMVSAARMSGDSASYQALNLVGSAALMVNSAHNDAWPSAGLNLIWAAIGAVSLVKLARLGAAR</sequence>
<reference evidence="3 4" key="1">
    <citation type="submission" date="2020-08" db="EMBL/GenBank/DDBJ databases">
        <title>Sequencing the genomes of 1000 actinobacteria strains.</title>
        <authorList>
            <person name="Klenk H.-P."/>
        </authorList>
    </citation>
    <scope>NUCLEOTIDE SEQUENCE [LARGE SCALE GENOMIC DNA]</scope>
    <source>
        <strain evidence="3 4">DSM 45913</strain>
    </source>
</reference>
<dbReference type="EMBL" id="JACHJB010000001">
    <property type="protein sequence ID" value="MBB6344248.1"/>
    <property type="molecule type" value="Genomic_DNA"/>
</dbReference>
<keyword evidence="1" id="KW-1133">Transmembrane helix</keyword>
<evidence type="ECO:0000313" key="4">
    <source>
        <dbReference type="Proteomes" id="UP000583800"/>
    </source>
</evidence>
<dbReference type="Proteomes" id="UP000583800">
    <property type="component" value="Unassembled WGS sequence"/>
</dbReference>
<keyword evidence="1" id="KW-0472">Membrane</keyword>
<evidence type="ECO:0000256" key="1">
    <source>
        <dbReference type="SAM" id="Phobius"/>
    </source>
</evidence>
<dbReference type="InterPro" id="IPR058058">
    <property type="entry name" value="CBU_0592-like"/>
</dbReference>
<keyword evidence="4" id="KW-1185">Reference proteome</keyword>
<dbReference type="RefSeq" id="WP_185082402.1">
    <property type="nucleotide sequence ID" value="NZ_JACHJB010000001.1"/>
</dbReference>
<feature type="transmembrane region" description="Helical" evidence="1">
    <location>
        <begin position="63"/>
        <end position="81"/>
    </location>
</feature>
<keyword evidence="1" id="KW-0812">Transmembrane</keyword>
<protein>
    <recommendedName>
        <fullName evidence="2">CBU-0592-like domain-containing protein</fullName>
    </recommendedName>
</protein>
<accession>A0A7X0BX52</accession>
<organism evidence="3 4">
    <name type="scientific">Nonomuraea muscovyensis</name>
    <dbReference type="NCBI Taxonomy" id="1124761"/>
    <lineage>
        <taxon>Bacteria</taxon>
        <taxon>Bacillati</taxon>
        <taxon>Actinomycetota</taxon>
        <taxon>Actinomycetes</taxon>
        <taxon>Streptosporangiales</taxon>
        <taxon>Streptosporangiaceae</taxon>
        <taxon>Nonomuraea</taxon>
    </lineage>
</organism>
<feature type="domain" description="CBU-0592-like" evidence="2">
    <location>
        <begin position="6"/>
        <end position="78"/>
    </location>
</feature>